<keyword evidence="3" id="KW-1185">Reference proteome</keyword>
<dbReference type="AlphaFoldDB" id="A0A7W3T6F1"/>
<keyword evidence="1" id="KW-0812">Transmembrane</keyword>
<reference evidence="3" key="1">
    <citation type="submission" date="2019-10" db="EMBL/GenBank/DDBJ databases">
        <title>Streptomyces sp. nov., a novel actinobacterium isolated from alkaline environment.</title>
        <authorList>
            <person name="Golinska P."/>
        </authorList>
    </citation>
    <scope>NUCLEOTIDE SEQUENCE [LARGE SCALE GENOMIC DNA]</scope>
    <source>
        <strain evidence="3">DSM 42108</strain>
    </source>
</reference>
<dbReference type="EMBL" id="VKHS01000635">
    <property type="protein sequence ID" value="MBB0231798.1"/>
    <property type="molecule type" value="Genomic_DNA"/>
</dbReference>
<proteinExistence type="predicted"/>
<name>A0A7W3T6F1_9ACTN</name>
<organism evidence="2 3">
    <name type="scientific">Streptomyces calidiresistens</name>
    <dbReference type="NCBI Taxonomy" id="1485586"/>
    <lineage>
        <taxon>Bacteria</taxon>
        <taxon>Bacillati</taxon>
        <taxon>Actinomycetota</taxon>
        <taxon>Actinomycetes</taxon>
        <taxon>Kitasatosporales</taxon>
        <taxon>Streptomycetaceae</taxon>
        <taxon>Streptomyces</taxon>
    </lineage>
</organism>
<dbReference type="Proteomes" id="UP000530234">
    <property type="component" value="Unassembled WGS sequence"/>
</dbReference>
<protein>
    <submittedName>
        <fullName evidence="2">Uncharacterized protein</fullName>
    </submittedName>
</protein>
<sequence>MVFGREPALWLGVLSAGLSVAVTLGVGLTTVQAGAIVAAVSAVGGAVTAAVTRPVAPAAFTGAIGALVALVAAFGLEVSPELVAAMSGMTVAVLALLTRGQVSPAPAVAGEEQGAPSGPRAV</sequence>
<evidence type="ECO:0000256" key="1">
    <source>
        <dbReference type="SAM" id="Phobius"/>
    </source>
</evidence>
<accession>A0A7W3T6F1</accession>
<feature type="transmembrane region" description="Helical" evidence="1">
    <location>
        <begin position="31"/>
        <end position="51"/>
    </location>
</feature>
<keyword evidence="1" id="KW-0472">Membrane</keyword>
<evidence type="ECO:0000313" key="3">
    <source>
        <dbReference type="Proteomes" id="UP000530234"/>
    </source>
</evidence>
<gene>
    <name evidence="2" type="ORF">FOE67_20440</name>
</gene>
<keyword evidence="1" id="KW-1133">Transmembrane helix</keyword>
<comment type="caution">
    <text evidence="2">The sequence shown here is derived from an EMBL/GenBank/DDBJ whole genome shotgun (WGS) entry which is preliminary data.</text>
</comment>
<evidence type="ECO:0000313" key="2">
    <source>
        <dbReference type="EMBL" id="MBB0231798.1"/>
    </source>
</evidence>
<feature type="transmembrane region" description="Helical" evidence="1">
    <location>
        <begin position="58"/>
        <end position="76"/>
    </location>
</feature>